<dbReference type="EMBL" id="JAFLQZ010000007">
    <property type="protein sequence ID" value="MBO0358744.1"/>
    <property type="molecule type" value="Genomic_DNA"/>
</dbReference>
<keyword evidence="4" id="KW-1185">Reference proteome</keyword>
<dbReference type="PROSITE" id="PS51257">
    <property type="entry name" value="PROKAR_LIPOPROTEIN"/>
    <property type="match status" value="1"/>
</dbReference>
<feature type="region of interest" description="Disordered" evidence="1">
    <location>
        <begin position="101"/>
        <end position="121"/>
    </location>
</feature>
<gene>
    <name evidence="3" type="ORF">J0X19_12365</name>
</gene>
<keyword evidence="2" id="KW-1133">Transmembrane helix</keyword>
<feature type="compositionally biased region" description="Polar residues" evidence="1">
    <location>
        <begin position="104"/>
        <end position="120"/>
    </location>
</feature>
<protein>
    <recommendedName>
        <fullName evidence="5">Lipoprotein</fullName>
    </recommendedName>
</protein>
<dbReference type="AlphaFoldDB" id="A0A939EX08"/>
<feature type="transmembrane region" description="Helical" evidence="2">
    <location>
        <begin position="126"/>
        <end position="148"/>
    </location>
</feature>
<organism evidence="3 4">
    <name type="scientific">Hymenobacter telluris</name>
    <dbReference type="NCBI Taxonomy" id="2816474"/>
    <lineage>
        <taxon>Bacteria</taxon>
        <taxon>Pseudomonadati</taxon>
        <taxon>Bacteroidota</taxon>
        <taxon>Cytophagia</taxon>
        <taxon>Cytophagales</taxon>
        <taxon>Hymenobacteraceae</taxon>
        <taxon>Hymenobacter</taxon>
    </lineage>
</organism>
<sequence length="201" mass="21613">MKSNIRFGALWALLIAGLSGCQSSRLPGWFPPVATYHASPVTALPSSDSVAQGNILTARVPQEPPVLTAALPVEQASAETPVINRPRHLPIAEVFSEPLRQATPPDTISSQRSTRPTPSQMRDGDILNTVIHVVGVILLITAAVLIIASLGATGWGALTAFFYGILFVCFALPFLLFKSRKSTSYVRRQEARAARRASKGR</sequence>
<name>A0A939EX08_9BACT</name>
<dbReference type="RefSeq" id="WP_206984679.1">
    <property type="nucleotide sequence ID" value="NZ_JAFLQZ010000007.1"/>
</dbReference>
<evidence type="ECO:0000313" key="4">
    <source>
        <dbReference type="Proteomes" id="UP000664144"/>
    </source>
</evidence>
<evidence type="ECO:0000313" key="3">
    <source>
        <dbReference type="EMBL" id="MBO0358744.1"/>
    </source>
</evidence>
<keyword evidence="2" id="KW-0812">Transmembrane</keyword>
<feature type="transmembrane region" description="Helical" evidence="2">
    <location>
        <begin position="155"/>
        <end position="177"/>
    </location>
</feature>
<comment type="caution">
    <text evidence="3">The sequence shown here is derived from an EMBL/GenBank/DDBJ whole genome shotgun (WGS) entry which is preliminary data.</text>
</comment>
<dbReference type="Proteomes" id="UP000664144">
    <property type="component" value="Unassembled WGS sequence"/>
</dbReference>
<accession>A0A939EX08</accession>
<reference evidence="3" key="1">
    <citation type="submission" date="2021-03" db="EMBL/GenBank/DDBJ databases">
        <authorList>
            <person name="Kim M.K."/>
        </authorList>
    </citation>
    <scope>NUCLEOTIDE SEQUENCE</scope>
    <source>
        <strain evidence="3">BT186</strain>
    </source>
</reference>
<evidence type="ECO:0008006" key="5">
    <source>
        <dbReference type="Google" id="ProtNLM"/>
    </source>
</evidence>
<proteinExistence type="predicted"/>
<keyword evidence="2" id="KW-0472">Membrane</keyword>
<evidence type="ECO:0000256" key="1">
    <source>
        <dbReference type="SAM" id="MobiDB-lite"/>
    </source>
</evidence>
<evidence type="ECO:0000256" key="2">
    <source>
        <dbReference type="SAM" id="Phobius"/>
    </source>
</evidence>